<dbReference type="EMBL" id="KN837504">
    <property type="protein sequence ID" value="KIJ24313.1"/>
    <property type="molecule type" value="Genomic_DNA"/>
</dbReference>
<organism evidence="1 2">
    <name type="scientific">Sphaerobolus stellatus (strain SS14)</name>
    <dbReference type="NCBI Taxonomy" id="990650"/>
    <lineage>
        <taxon>Eukaryota</taxon>
        <taxon>Fungi</taxon>
        <taxon>Dikarya</taxon>
        <taxon>Basidiomycota</taxon>
        <taxon>Agaricomycotina</taxon>
        <taxon>Agaricomycetes</taxon>
        <taxon>Phallomycetidae</taxon>
        <taxon>Geastrales</taxon>
        <taxon>Sphaerobolaceae</taxon>
        <taxon>Sphaerobolus</taxon>
    </lineage>
</organism>
<proteinExistence type="predicted"/>
<keyword evidence="2" id="KW-1185">Reference proteome</keyword>
<dbReference type="Proteomes" id="UP000054279">
    <property type="component" value="Unassembled WGS sequence"/>
</dbReference>
<sequence>MYQIIRKQIAAHIYYHPSLPDFDNATWQKVVHSSPIHGGWVADSLVYAAISVLISERFPGLGEGIFDNIRRMLGHPATYAILAQGLGVSLKQRAEYWRDLPMSEEQYTSVFKVITAELYWKEGFEAVLTRSDNLFRPLLGIVPYVQVSRPLKDKPKKGRTKIPAGNQSMLKVIPSKLLTLQP</sequence>
<dbReference type="HOGENOM" id="CLU_1482902_0_0_1"/>
<accession>A0A0C9T5V4</accession>
<reference evidence="1 2" key="1">
    <citation type="submission" date="2014-06" db="EMBL/GenBank/DDBJ databases">
        <title>Evolutionary Origins and Diversification of the Mycorrhizal Mutualists.</title>
        <authorList>
            <consortium name="DOE Joint Genome Institute"/>
            <consortium name="Mycorrhizal Genomics Consortium"/>
            <person name="Kohler A."/>
            <person name="Kuo A."/>
            <person name="Nagy L.G."/>
            <person name="Floudas D."/>
            <person name="Copeland A."/>
            <person name="Barry K.W."/>
            <person name="Cichocki N."/>
            <person name="Veneault-Fourrey C."/>
            <person name="LaButti K."/>
            <person name="Lindquist E.A."/>
            <person name="Lipzen A."/>
            <person name="Lundell T."/>
            <person name="Morin E."/>
            <person name="Murat C."/>
            <person name="Riley R."/>
            <person name="Ohm R."/>
            <person name="Sun H."/>
            <person name="Tunlid A."/>
            <person name="Henrissat B."/>
            <person name="Grigoriev I.V."/>
            <person name="Hibbett D.S."/>
            <person name="Martin F."/>
        </authorList>
    </citation>
    <scope>NUCLEOTIDE SEQUENCE [LARGE SCALE GENOMIC DNA]</scope>
    <source>
        <strain evidence="1 2">SS14</strain>
    </source>
</reference>
<evidence type="ECO:0008006" key="3">
    <source>
        <dbReference type="Google" id="ProtNLM"/>
    </source>
</evidence>
<gene>
    <name evidence="1" type="ORF">M422DRAFT_785903</name>
</gene>
<evidence type="ECO:0000313" key="1">
    <source>
        <dbReference type="EMBL" id="KIJ24313.1"/>
    </source>
</evidence>
<protein>
    <recommendedName>
        <fullName evidence="3">RNase III domain-containing protein</fullName>
    </recommendedName>
</protein>
<dbReference type="AlphaFoldDB" id="A0A0C9T5V4"/>
<evidence type="ECO:0000313" key="2">
    <source>
        <dbReference type="Proteomes" id="UP000054279"/>
    </source>
</evidence>
<name>A0A0C9T5V4_SPHS4</name>